<protein>
    <submittedName>
        <fullName evidence="2">Uncharacterized protein</fullName>
    </submittedName>
</protein>
<feature type="compositionally biased region" description="Basic and acidic residues" evidence="1">
    <location>
        <begin position="9"/>
        <end position="20"/>
    </location>
</feature>
<feature type="compositionally biased region" description="Polar residues" evidence="1">
    <location>
        <begin position="61"/>
        <end position="82"/>
    </location>
</feature>
<sequence length="244" mass="26000">MLEPKNWVGKRDATRAEASPERQVTPAGTAGQDAGEAVGSTLPRSSCCLTLCSLEATRVSTGSDQTVLGVTSEGPGTQSSRVRSTHIGPEPRPASCPQHRHAENPQKSPPTQVHTQNTGPCSAQLFREPFRGKKKRLKMQTWVLGFSDLTTGPRRAPGQRTHHPKDAQRPQDQQQEGPSSHGGRGNSRVTGSVNTLGSLTGAGEETEARSQQREEPGPSPRLSPEGRAYPSDAKAVSPKAPPEP</sequence>
<organism evidence="2 3">
    <name type="scientific">Bos mutus</name>
    <name type="common">wild yak</name>
    <dbReference type="NCBI Taxonomy" id="72004"/>
    <lineage>
        <taxon>Eukaryota</taxon>
        <taxon>Metazoa</taxon>
        <taxon>Chordata</taxon>
        <taxon>Craniata</taxon>
        <taxon>Vertebrata</taxon>
        <taxon>Euteleostomi</taxon>
        <taxon>Mammalia</taxon>
        <taxon>Eutheria</taxon>
        <taxon>Laurasiatheria</taxon>
        <taxon>Artiodactyla</taxon>
        <taxon>Ruminantia</taxon>
        <taxon>Pecora</taxon>
        <taxon>Bovidae</taxon>
        <taxon>Bovinae</taxon>
        <taxon>Bos</taxon>
    </lineage>
</organism>
<name>A0A6B0RFK8_9CETA</name>
<keyword evidence="3" id="KW-1185">Reference proteome</keyword>
<evidence type="ECO:0000313" key="3">
    <source>
        <dbReference type="Proteomes" id="UP000322234"/>
    </source>
</evidence>
<comment type="caution">
    <text evidence="2">The sequence shown here is derived from an EMBL/GenBank/DDBJ whole genome shotgun (WGS) entry which is preliminary data.</text>
</comment>
<dbReference type="EMBL" id="VBQZ03000038">
    <property type="protein sequence ID" value="MXQ87437.1"/>
    <property type="molecule type" value="Genomic_DNA"/>
</dbReference>
<feature type="compositionally biased region" description="Basic and acidic residues" evidence="1">
    <location>
        <begin position="206"/>
        <end position="216"/>
    </location>
</feature>
<dbReference type="AlphaFoldDB" id="A0A6B0RFK8"/>
<feature type="region of interest" description="Disordered" evidence="1">
    <location>
        <begin position="1"/>
        <end position="42"/>
    </location>
</feature>
<gene>
    <name evidence="2" type="ORF">E5288_WYG000078</name>
</gene>
<reference evidence="2" key="1">
    <citation type="submission" date="2019-10" db="EMBL/GenBank/DDBJ databases">
        <title>The sequence and de novo assembly of the wild yak genome.</title>
        <authorList>
            <person name="Liu Y."/>
        </authorList>
    </citation>
    <scope>NUCLEOTIDE SEQUENCE [LARGE SCALE GENOMIC DNA]</scope>
    <source>
        <strain evidence="2">WY2019</strain>
    </source>
</reference>
<feature type="compositionally biased region" description="Polar residues" evidence="1">
    <location>
        <begin position="187"/>
        <end position="198"/>
    </location>
</feature>
<evidence type="ECO:0000313" key="2">
    <source>
        <dbReference type="EMBL" id="MXQ87437.1"/>
    </source>
</evidence>
<feature type="compositionally biased region" description="Polar residues" evidence="1">
    <location>
        <begin position="105"/>
        <end position="121"/>
    </location>
</feature>
<accession>A0A6B0RFK8</accession>
<proteinExistence type="predicted"/>
<evidence type="ECO:0000256" key="1">
    <source>
        <dbReference type="SAM" id="MobiDB-lite"/>
    </source>
</evidence>
<feature type="region of interest" description="Disordered" evidence="1">
    <location>
        <begin position="61"/>
        <end position="244"/>
    </location>
</feature>
<dbReference type="Proteomes" id="UP000322234">
    <property type="component" value="Unassembled WGS sequence"/>
</dbReference>